<dbReference type="AlphaFoldDB" id="A0A395UJ54"/>
<organism evidence="1 2">
    <name type="scientific">Phocaeicola vulgatus</name>
    <name type="common">Bacteroides vulgatus</name>
    <dbReference type="NCBI Taxonomy" id="821"/>
    <lineage>
        <taxon>Bacteria</taxon>
        <taxon>Pseudomonadati</taxon>
        <taxon>Bacteroidota</taxon>
        <taxon>Bacteroidia</taxon>
        <taxon>Bacteroidales</taxon>
        <taxon>Bacteroidaceae</taxon>
        <taxon>Phocaeicola</taxon>
    </lineage>
</organism>
<accession>A0A395UJ54</accession>
<dbReference type="InterPro" id="IPR001296">
    <property type="entry name" value="Glyco_trans_1"/>
</dbReference>
<dbReference type="Proteomes" id="UP000266497">
    <property type="component" value="Unassembled WGS sequence"/>
</dbReference>
<comment type="caution">
    <text evidence="1">The sequence shown here is derived from an EMBL/GenBank/DDBJ whole genome shotgun (WGS) entry which is preliminary data.</text>
</comment>
<dbReference type="Pfam" id="PF09314">
    <property type="entry name" value="DUF1972"/>
    <property type="match status" value="1"/>
</dbReference>
<dbReference type="GO" id="GO:0009103">
    <property type="term" value="P:lipopolysaccharide biosynthetic process"/>
    <property type="evidence" value="ECO:0007669"/>
    <property type="project" value="TreeGrafter"/>
</dbReference>
<dbReference type="EMBL" id="QRUD01000060">
    <property type="protein sequence ID" value="RGR34912.1"/>
    <property type="molecule type" value="Genomic_DNA"/>
</dbReference>
<evidence type="ECO:0000313" key="2">
    <source>
        <dbReference type="Proteomes" id="UP000266497"/>
    </source>
</evidence>
<dbReference type="Pfam" id="PF00534">
    <property type="entry name" value="Glycos_transf_1"/>
    <property type="match status" value="1"/>
</dbReference>
<dbReference type="RefSeq" id="WP_007853090.1">
    <property type="nucleotide sequence ID" value="NZ_DAWEQP010000006.1"/>
</dbReference>
<gene>
    <name evidence="1" type="ORF">DWY53_17645</name>
</gene>
<dbReference type="InterPro" id="IPR015393">
    <property type="entry name" value="DUF1972"/>
</dbReference>
<dbReference type="Gene3D" id="3.40.50.2000">
    <property type="entry name" value="Glycogen Phosphorylase B"/>
    <property type="match status" value="2"/>
</dbReference>
<reference evidence="1 2" key="1">
    <citation type="submission" date="2018-08" db="EMBL/GenBank/DDBJ databases">
        <title>A genome reference for cultivated species of the human gut microbiota.</title>
        <authorList>
            <person name="Zou Y."/>
            <person name="Xue W."/>
            <person name="Luo G."/>
        </authorList>
    </citation>
    <scope>NUCLEOTIDE SEQUENCE [LARGE SCALE GENOMIC DNA]</scope>
    <source>
        <strain evidence="1 2">AF25-30LB</strain>
    </source>
</reference>
<protein>
    <submittedName>
        <fullName evidence="1">Glycosyltransferase family 1 protein</fullName>
    </submittedName>
</protein>
<name>A0A395UJ54_PHOVU</name>
<dbReference type="PANTHER" id="PTHR46401:SF2">
    <property type="entry name" value="GLYCOSYLTRANSFERASE WBBK-RELATED"/>
    <property type="match status" value="1"/>
</dbReference>
<evidence type="ECO:0000313" key="1">
    <source>
        <dbReference type="EMBL" id="RGR34912.1"/>
    </source>
</evidence>
<dbReference type="PANTHER" id="PTHR46401">
    <property type="entry name" value="GLYCOSYLTRANSFERASE WBBK-RELATED"/>
    <property type="match status" value="1"/>
</dbReference>
<proteinExistence type="predicted"/>
<dbReference type="GO" id="GO:0016757">
    <property type="term" value="F:glycosyltransferase activity"/>
    <property type="evidence" value="ECO:0007669"/>
    <property type="project" value="InterPro"/>
</dbReference>
<keyword evidence="1" id="KW-0808">Transferase</keyword>
<dbReference type="SUPFAM" id="SSF53756">
    <property type="entry name" value="UDP-Glycosyltransferase/glycogen phosphorylase"/>
    <property type="match status" value="1"/>
</dbReference>
<sequence length="377" mass="44097">MKIAFISTRGIPNNYGGFEQFAEYISVGLAQRGHEVVVYSPKFHPYQEDTYKGVRLKHIYSPETWMGSSVGSFFYDFASLCDALKKEDFDIIYEAGYTSIIPAYIWFNVRKRKRPIFTTNMDGLENKRSKFSPMVRRFLDWEEKMAVKYSHYLIADNMGIHDYYKEKYDKESKFLAYGADIHDDFNADYLKEFGLQPEEYYILIARLEPENNIVMAIEGYLHSKENGRRPLIVVGKTNTPHGKELVEKYGNEKNVRFVGGIYDFKKLDSVRHFSKAYFHGHSVGGTNPSLLEAMAAGCFIFAHDNIFNRAVLEENAFYYPSADKVAEYLNRIDTMAEESKIQYTANNIEVIRNEYSWEHLVDEHEKYFQWLLEQNEK</sequence>